<keyword evidence="2 5" id="KW-0853">WD repeat</keyword>
<dbReference type="InterPro" id="IPR001680">
    <property type="entry name" value="WD40_rpt"/>
</dbReference>
<dbReference type="InterPro" id="IPR020472">
    <property type="entry name" value="WD40_PAC1"/>
</dbReference>
<gene>
    <name evidence="7" type="ORF">TorRG33x02_142640</name>
</gene>
<protein>
    <submittedName>
        <fullName evidence="7">Guanine nucleotide-binding protein, beta subunit</fullName>
    </submittedName>
</protein>
<dbReference type="OrthoDB" id="427795at2759"/>
<dbReference type="PANTHER" id="PTHR22850">
    <property type="entry name" value="WD40 REPEAT FAMILY"/>
    <property type="match status" value="1"/>
</dbReference>
<dbReference type="PROSITE" id="PS50082">
    <property type="entry name" value="WD_REPEATS_2"/>
    <property type="match status" value="1"/>
</dbReference>
<sequence length="443" mass="50608">MSKSADENASISMSSDNDDEVQTSKSEDDVPISTSDDGVLTWTSMEEEYHKYKEKMEREFVEWNKSTRYSSYDLLVYESLKFHSLTVDWSSEPWPKVVYGNSAGWGYAILSLADIDFCTHKVKRTQNIVLGGHRQVGKARFMPKNHNIVGAKRFGGAEEVLVFDCAVLEDEEYHDDYDPHDPELRLIGEGDVGRGLAWDPLREGFILSASFDDNISLWDLSALPHQQKTLPPIHVYKAGQGKVIEDVQWHCKHRDIFGFVGPDCGLVILDSRSKKTRLSFLVDQELRSLSFNPYNEWIVATGCGEGTVDIYDMRMKLRKFFTLSNHERDVIQVEWDPNHENILASASDDGKVILWDLNRIGSVESYKYLEGDDKNVHPELLFSHGGHRHWIRDISWYKNEPWVISSVAMDTTLQVWKIAESVLDRDHNDIDETTSDGSSSCSN</sequence>
<feature type="repeat" description="WD" evidence="5">
    <location>
        <begin position="323"/>
        <end position="365"/>
    </location>
</feature>
<dbReference type="GO" id="GO:0005634">
    <property type="term" value="C:nucleus"/>
    <property type="evidence" value="ECO:0007669"/>
    <property type="project" value="UniProtKB-SubCell"/>
</dbReference>
<dbReference type="EMBL" id="JXTC01000088">
    <property type="protein sequence ID" value="PON89978.1"/>
    <property type="molecule type" value="Genomic_DNA"/>
</dbReference>
<comment type="subcellular location">
    <subcellularLocation>
        <location evidence="1">Nucleus</location>
    </subcellularLocation>
</comment>
<name>A0A2P5EWR5_TREOI</name>
<reference evidence="8" key="1">
    <citation type="submission" date="2016-06" db="EMBL/GenBank/DDBJ databases">
        <title>Parallel loss of symbiosis genes in relatives of nitrogen-fixing non-legume Parasponia.</title>
        <authorList>
            <person name="Van Velzen R."/>
            <person name="Holmer R."/>
            <person name="Bu F."/>
            <person name="Rutten L."/>
            <person name="Van Zeijl A."/>
            <person name="Liu W."/>
            <person name="Santuari L."/>
            <person name="Cao Q."/>
            <person name="Sharma T."/>
            <person name="Shen D."/>
            <person name="Roswanjaya Y."/>
            <person name="Wardhani T."/>
            <person name="Kalhor M.S."/>
            <person name="Jansen J."/>
            <person name="Van den Hoogen J."/>
            <person name="Gungor B."/>
            <person name="Hartog M."/>
            <person name="Hontelez J."/>
            <person name="Verver J."/>
            <person name="Yang W.-C."/>
            <person name="Schijlen E."/>
            <person name="Repin R."/>
            <person name="Schilthuizen M."/>
            <person name="Schranz E."/>
            <person name="Heidstra R."/>
            <person name="Miyata K."/>
            <person name="Fedorova E."/>
            <person name="Kohlen W."/>
            <person name="Bisseling T."/>
            <person name="Smit S."/>
            <person name="Geurts R."/>
        </authorList>
    </citation>
    <scope>NUCLEOTIDE SEQUENCE [LARGE SCALE GENOMIC DNA]</scope>
    <source>
        <strain evidence="8">cv. RG33-2</strain>
    </source>
</reference>
<keyword evidence="4" id="KW-0539">Nucleus</keyword>
<dbReference type="SUPFAM" id="SSF50978">
    <property type="entry name" value="WD40 repeat-like"/>
    <property type="match status" value="1"/>
</dbReference>
<evidence type="ECO:0000256" key="1">
    <source>
        <dbReference type="ARBA" id="ARBA00004123"/>
    </source>
</evidence>
<dbReference type="InterPro" id="IPR019775">
    <property type="entry name" value="WD40_repeat_CS"/>
</dbReference>
<dbReference type="PROSITE" id="PS50294">
    <property type="entry name" value="WD_REPEATS_REGION"/>
    <property type="match status" value="1"/>
</dbReference>
<dbReference type="InterPro" id="IPR050459">
    <property type="entry name" value="WD_repeat_RBAP46/RBAP48/MSI1"/>
</dbReference>
<evidence type="ECO:0000256" key="5">
    <source>
        <dbReference type="PROSITE-ProRule" id="PRU00221"/>
    </source>
</evidence>
<evidence type="ECO:0000256" key="4">
    <source>
        <dbReference type="ARBA" id="ARBA00023242"/>
    </source>
</evidence>
<evidence type="ECO:0000256" key="3">
    <source>
        <dbReference type="ARBA" id="ARBA00022737"/>
    </source>
</evidence>
<dbReference type="Pfam" id="PF00400">
    <property type="entry name" value="WD40"/>
    <property type="match status" value="2"/>
</dbReference>
<dbReference type="InterPro" id="IPR015943">
    <property type="entry name" value="WD40/YVTN_repeat-like_dom_sf"/>
</dbReference>
<keyword evidence="8" id="KW-1185">Reference proteome</keyword>
<feature type="region of interest" description="Disordered" evidence="6">
    <location>
        <begin position="1"/>
        <end position="37"/>
    </location>
</feature>
<dbReference type="PRINTS" id="PR00320">
    <property type="entry name" value="GPROTEINBRPT"/>
</dbReference>
<dbReference type="Gene3D" id="2.130.10.10">
    <property type="entry name" value="YVTN repeat-like/Quinoprotein amine dehydrogenase"/>
    <property type="match status" value="1"/>
</dbReference>
<evidence type="ECO:0000313" key="8">
    <source>
        <dbReference type="Proteomes" id="UP000237000"/>
    </source>
</evidence>
<dbReference type="Proteomes" id="UP000237000">
    <property type="component" value="Unassembled WGS sequence"/>
</dbReference>
<evidence type="ECO:0000256" key="6">
    <source>
        <dbReference type="SAM" id="MobiDB-lite"/>
    </source>
</evidence>
<dbReference type="InParanoid" id="A0A2P5EWR5"/>
<evidence type="ECO:0000313" key="7">
    <source>
        <dbReference type="EMBL" id="PON89978.1"/>
    </source>
</evidence>
<comment type="caution">
    <text evidence="7">The sequence shown here is derived from an EMBL/GenBank/DDBJ whole genome shotgun (WGS) entry which is preliminary data.</text>
</comment>
<dbReference type="STRING" id="63057.A0A2P5EWR5"/>
<evidence type="ECO:0000256" key="2">
    <source>
        <dbReference type="ARBA" id="ARBA00022574"/>
    </source>
</evidence>
<dbReference type="PROSITE" id="PS00678">
    <property type="entry name" value="WD_REPEATS_1"/>
    <property type="match status" value="2"/>
</dbReference>
<organism evidence="7 8">
    <name type="scientific">Trema orientale</name>
    <name type="common">Charcoal tree</name>
    <name type="synonym">Celtis orientalis</name>
    <dbReference type="NCBI Taxonomy" id="63057"/>
    <lineage>
        <taxon>Eukaryota</taxon>
        <taxon>Viridiplantae</taxon>
        <taxon>Streptophyta</taxon>
        <taxon>Embryophyta</taxon>
        <taxon>Tracheophyta</taxon>
        <taxon>Spermatophyta</taxon>
        <taxon>Magnoliopsida</taxon>
        <taxon>eudicotyledons</taxon>
        <taxon>Gunneridae</taxon>
        <taxon>Pentapetalae</taxon>
        <taxon>rosids</taxon>
        <taxon>fabids</taxon>
        <taxon>Rosales</taxon>
        <taxon>Cannabaceae</taxon>
        <taxon>Trema</taxon>
    </lineage>
</organism>
<proteinExistence type="predicted"/>
<dbReference type="SMART" id="SM00320">
    <property type="entry name" value="WD40"/>
    <property type="match status" value="5"/>
</dbReference>
<accession>A0A2P5EWR5</accession>
<dbReference type="InterPro" id="IPR036322">
    <property type="entry name" value="WD40_repeat_dom_sf"/>
</dbReference>
<dbReference type="AlphaFoldDB" id="A0A2P5EWR5"/>
<keyword evidence="3" id="KW-0677">Repeat</keyword>